<dbReference type="GO" id="GO:0016616">
    <property type="term" value="F:oxidoreductase activity, acting on the CH-OH group of donors, NAD or NADP as acceptor"/>
    <property type="evidence" value="ECO:0007669"/>
    <property type="project" value="TreeGrafter"/>
</dbReference>
<reference evidence="4" key="1">
    <citation type="submission" date="2016-09" db="EMBL/GenBank/DDBJ databases">
        <authorList>
            <person name="Guldener U."/>
        </authorList>
    </citation>
    <scope>NUCLEOTIDE SEQUENCE [LARGE SCALE GENOMIC DNA]</scope>
    <source>
        <strain evidence="4">V64-1</strain>
    </source>
</reference>
<dbReference type="VEuPathDB" id="FungiDB:FOIG_04542"/>
<dbReference type="AlphaFoldDB" id="A0A2H3TKW2"/>
<dbReference type="GO" id="GO:0005737">
    <property type="term" value="C:cytoplasm"/>
    <property type="evidence" value="ECO:0007669"/>
    <property type="project" value="TreeGrafter"/>
</dbReference>
<dbReference type="InterPro" id="IPR002347">
    <property type="entry name" value="SDR_fam"/>
</dbReference>
<dbReference type="SUPFAM" id="SSF51735">
    <property type="entry name" value="NAD(P)-binding Rossmann-fold domains"/>
    <property type="match status" value="1"/>
</dbReference>
<organism evidence="3 4">
    <name type="scientific">Fusarium oxysporum</name>
    <name type="common">Fusarium vascular wilt</name>
    <dbReference type="NCBI Taxonomy" id="5507"/>
    <lineage>
        <taxon>Eukaryota</taxon>
        <taxon>Fungi</taxon>
        <taxon>Dikarya</taxon>
        <taxon>Ascomycota</taxon>
        <taxon>Pezizomycotina</taxon>
        <taxon>Sordariomycetes</taxon>
        <taxon>Hypocreomycetidae</taxon>
        <taxon>Hypocreales</taxon>
        <taxon>Nectriaceae</taxon>
        <taxon>Fusarium</taxon>
        <taxon>Fusarium oxysporum species complex</taxon>
    </lineage>
</organism>
<dbReference type="VEuPathDB" id="FungiDB:FOC1_g10000442"/>
<comment type="similarity">
    <text evidence="1">Belongs to the short-chain dehydrogenases/reductases (SDR) family.</text>
</comment>
<dbReference type="VEuPathDB" id="FungiDB:HZS61_016246"/>
<dbReference type="Gene3D" id="3.40.50.720">
    <property type="entry name" value="NAD(P)-binding Rossmann-like Domain"/>
    <property type="match status" value="1"/>
</dbReference>
<protein>
    <submittedName>
        <fullName evidence="3">Related to 15-hydroxyprostaglandin dehydrogenase</fullName>
    </submittedName>
</protein>
<evidence type="ECO:0000256" key="2">
    <source>
        <dbReference type="ARBA" id="ARBA00023002"/>
    </source>
</evidence>
<keyword evidence="2" id="KW-0560">Oxidoreductase</keyword>
<dbReference type="OrthoDB" id="37659at2759"/>
<evidence type="ECO:0000313" key="4">
    <source>
        <dbReference type="Proteomes" id="UP000219369"/>
    </source>
</evidence>
<name>A0A2H3TKW2_FUSOX</name>
<dbReference type="VEuPathDB" id="FungiDB:FOXG_12245"/>
<dbReference type="VEuPathDB" id="FungiDB:FOC4_g10006168"/>
<dbReference type="Proteomes" id="UP000219369">
    <property type="component" value="Unassembled WGS sequence"/>
</dbReference>
<dbReference type="EMBL" id="FMJY01000008">
    <property type="protein sequence ID" value="SCO89308.1"/>
    <property type="molecule type" value="Genomic_DNA"/>
</dbReference>
<evidence type="ECO:0000256" key="1">
    <source>
        <dbReference type="ARBA" id="ARBA00006484"/>
    </source>
</evidence>
<sequence>MSQSVTGKTAIVTGAGSGINLAFASSLLAKGCNVVLADLALRPEAQKLLQEHQKDTKPDSHGIAVFQETDVRDWLQLERMFTTAQQHFGRIDIVCPGAGVYEPPFSNFWHPPGTSASRDTVDGGRYALLDINLIHPIRSSQLAISHFLNAKDRENKTIILISSTSAQDTSIATPLYDASKHAISGFVRSLSNLSSANIRIAAVAPGIIKTPLYTDNPEKMAMVDGLQDVWVEPEEVAEVMVALIERDTMSEAIGEYPENGDIQIKSGTILEVTKGRARSVHPYHDPGPSGPGALASNMAASEDAVLEMLKPGWGVLEASNAK</sequence>
<gene>
    <name evidence="3" type="ORF">FRV6_13436</name>
</gene>
<dbReference type="FunFam" id="3.40.50.720:FF:000643">
    <property type="entry name" value="Short chain dehydrogenase/reductase family oxidoreductase, putative"/>
    <property type="match status" value="1"/>
</dbReference>
<dbReference type="VEuPathDB" id="FungiDB:FOMG_14764"/>
<proteinExistence type="inferred from homology"/>
<dbReference type="Pfam" id="PF00106">
    <property type="entry name" value="adh_short"/>
    <property type="match status" value="1"/>
</dbReference>
<dbReference type="PANTHER" id="PTHR44229">
    <property type="entry name" value="15-HYDROXYPROSTAGLANDIN DEHYDROGENASE [NAD(+)]"/>
    <property type="match status" value="1"/>
</dbReference>
<dbReference type="InterPro" id="IPR036291">
    <property type="entry name" value="NAD(P)-bd_dom_sf"/>
</dbReference>
<dbReference type="PANTHER" id="PTHR44229:SF4">
    <property type="entry name" value="15-HYDROXYPROSTAGLANDIN DEHYDROGENASE [NAD(+)]"/>
    <property type="match status" value="1"/>
</dbReference>
<evidence type="ECO:0000313" key="3">
    <source>
        <dbReference type="EMBL" id="SCO89308.1"/>
    </source>
</evidence>
<accession>A0A2H3TKW2</accession>
<dbReference type="PRINTS" id="PR00081">
    <property type="entry name" value="GDHRDH"/>
</dbReference>
<dbReference type="VEuPathDB" id="FungiDB:FOZG_13225"/>